<sequence length="474" mass="51829">MKAAFFASLLASVASTGSAAYDAAKSNSTDDYMSQHQYAHDKAYVHGHKGQGMTYGQGRKYVKGATYAQGMRYVQGASHGQDLKYVHGSKYAHRKYEAQAGGKSDGKSQHCVLTLIFQIPYIGDKLQLDKGSEKPVKSEKQCWWINKPADGYSPSSSDQTTSYTAPAKFQPNGKEYMNQNSPKIDPNDPRFNEFMARKPGESRSSCPGLNALANHNFIPRSGRNLTMTDLVVGCYEGLGISPETAALISADGLSEAQLPYDTVFNLEDFHSQRYGIEHDVSFGRNDTGKGDLTTLDDAAWDVVLKVLDTCGYGEPSCWAKAKVARIHHEQKRNPDTDYDKEAAAYGAAEVGMLLGAFDPSVKRSQTKECIKSLFEEEKIVCKPDRISAEFDRVTATGVKVLASDEYLQDASDGKVVSAQDILANTGKGKIEVEKVAEVLRAAGFTDQKAFDTLDRLIAEGKKAEEKGKQPPVGY</sequence>
<feature type="compositionally biased region" description="Polar residues" evidence="8">
    <location>
        <begin position="154"/>
        <end position="164"/>
    </location>
</feature>
<dbReference type="GO" id="GO:0004601">
    <property type="term" value="F:peroxidase activity"/>
    <property type="evidence" value="ECO:0007669"/>
    <property type="project" value="UniProtKB-KW"/>
</dbReference>
<feature type="signal peptide" evidence="9">
    <location>
        <begin position="1"/>
        <end position="19"/>
    </location>
</feature>
<keyword evidence="12" id="KW-1185">Reference proteome</keyword>
<dbReference type="EMBL" id="LKCN02000007">
    <property type="protein sequence ID" value="RCI12666.1"/>
    <property type="molecule type" value="Genomic_DNA"/>
</dbReference>
<dbReference type="AlphaFoldDB" id="A0A367LE25"/>
<keyword evidence="2" id="KW-0575">Peroxidase</keyword>
<protein>
    <recommendedName>
        <fullName evidence="10">Heme haloperoxidase family profile domain-containing protein</fullName>
    </recommendedName>
</protein>
<dbReference type="Gene3D" id="1.10.489.10">
    <property type="entry name" value="Chloroperoxidase-like"/>
    <property type="match status" value="1"/>
</dbReference>
<accession>A0A367LE25</accession>
<evidence type="ECO:0000313" key="12">
    <source>
        <dbReference type="Proteomes" id="UP000253664"/>
    </source>
</evidence>
<evidence type="ECO:0000256" key="4">
    <source>
        <dbReference type="ARBA" id="ARBA00022723"/>
    </source>
</evidence>
<evidence type="ECO:0000256" key="6">
    <source>
        <dbReference type="ARBA" id="ARBA00023004"/>
    </source>
</evidence>
<evidence type="ECO:0000256" key="1">
    <source>
        <dbReference type="ARBA" id="ARBA00001970"/>
    </source>
</evidence>
<dbReference type="OrthoDB" id="407298at2759"/>
<dbReference type="SUPFAM" id="SSF47571">
    <property type="entry name" value="Cloroperoxidase"/>
    <property type="match status" value="1"/>
</dbReference>
<evidence type="ECO:0000256" key="8">
    <source>
        <dbReference type="SAM" id="MobiDB-lite"/>
    </source>
</evidence>
<comment type="cofactor">
    <cofactor evidence="1">
        <name>heme b</name>
        <dbReference type="ChEBI" id="CHEBI:60344"/>
    </cofactor>
</comment>
<evidence type="ECO:0000259" key="10">
    <source>
        <dbReference type="PROSITE" id="PS51405"/>
    </source>
</evidence>
<dbReference type="STRING" id="1330021.A0A367LE25"/>
<keyword evidence="5" id="KW-0560">Oxidoreductase</keyword>
<name>A0A367LE25_9HYPO</name>
<evidence type="ECO:0000256" key="3">
    <source>
        <dbReference type="ARBA" id="ARBA00022617"/>
    </source>
</evidence>
<keyword evidence="4" id="KW-0479">Metal-binding</keyword>
<dbReference type="GO" id="GO:0046872">
    <property type="term" value="F:metal ion binding"/>
    <property type="evidence" value="ECO:0007669"/>
    <property type="project" value="UniProtKB-KW"/>
</dbReference>
<dbReference type="PROSITE" id="PS51405">
    <property type="entry name" value="HEME_HALOPEROXIDASE"/>
    <property type="match status" value="1"/>
</dbReference>
<keyword evidence="9" id="KW-0732">Signal</keyword>
<reference evidence="11 12" key="1">
    <citation type="journal article" date="2015" name="BMC Genomics">
        <title>Insights from the genome of Ophiocordyceps polyrhachis-furcata to pathogenicity and host specificity in insect fungi.</title>
        <authorList>
            <person name="Wichadakul D."/>
            <person name="Kobmoo N."/>
            <person name="Ingsriswang S."/>
            <person name="Tangphatsornruang S."/>
            <person name="Chantasingh D."/>
            <person name="Luangsa-ard J.J."/>
            <person name="Eurwilaichitr L."/>
        </authorList>
    </citation>
    <scope>NUCLEOTIDE SEQUENCE [LARGE SCALE GENOMIC DNA]</scope>
    <source>
        <strain evidence="11 12">BCC 54312</strain>
    </source>
</reference>
<comment type="caution">
    <text evidence="11">The sequence shown here is derived from an EMBL/GenBank/DDBJ whole genome shotgun (WGS) entry which is preliminary data.</text>
</comment>
<evidence type="ECO:0000256" key="9">
    <source>
        <dbReference type="SAM" id="SignalP"/>
    </source>
</evidence>
<evidence type="ECO:0000256" key="2">
    <source>
        <dbReference type="ARBA" id="ARBA00022559"/>
    </source>
</evidence>
<gene>
    <name evidence="11" type="ORF">L249_0877</name>
</gene>
<evidence type="ECO:0000256" key="7">
    <source>
        <dbReference type="ARBA" id="ARBA00025795"/>
    </source>
</evidence>
<dbReference type="PANTHER" id="PTHR33577">
    <property type="entry name" value="STERIGMATOCYSTIN BIOSYNTHESIS PEROXIDASE STCC-RELATED"/>
    <property type="match status" value="1"/>
</dbReference>
<evidence type="ECO:0000313" key="11">
    <source>
        <dbReference type="EMBL" id="RCI12666.1"/>
    </source>
</evidence>
<keyword evidence="3" id="KW-0349">Heme</keyword>
<keyword evidence="6" id="KW-0408">Iron</keyword>
<feature type="chain" id="PRO_5016834258" description="Heme haloperoxidase family profile domain-containing protein" evidence="9">
    <location>
        <begin position="20"/>
        <end position="474"/>
    </location>
</feature>
<proteinExistence type="inferred from homology"/>
<feature type="region of interest" description="Disordered" evidence="8">
    <location>
        <begin position="154"/>
        <end position="189"/>
    </location>
</feature>
<dbReference type="InterPro" id="IPR036851">
    <property type="entry name" value="Chloroperoxidase-like_sf"/>
</dbReference>
<dbReference type="InterPro" id="IPR000028">
    <property type="entry name" value="Chloroperoxidase"/>
</dbReference>
<dbReference type="PANTHER" id="PTHR33577:SF9">
    <property type="entry name" value="PEROXIDASE STCC"/>
    <property type="match status" value="1"/>
</dbReference>
<evidence type="ECO:0000256" key="5">
    <source>
        <dbReference type="ARBA" id="ARBA00023002"/>
    </source>
</evidence>
<dbReference type="Pfam" id="PF01328">
    <property type="entry name" value="Peroxidase_2"/>
    <property type="match status" value="1"/>
</dbReference>
<organism evidence="11 12">
    <name type="scientific">Ophiocordyceps polyrhachis-furcata BCC 54312</name>
    <dbReference type="NCBI Taxonomy" id="1330021"/>
    <lineage>
        <taxon>Eukaryota</taxon>
        <taxon>Fungi</taxon>
        <taxon>Dikarya</taxon>
        <taxon>Ascomycota</taxon>
        <taxon>Pezizomycotina</taxon>
        <taxon>Sordariomycetes</taxon>
        <taxon>Hypocreomycetidae</taxon>
        <taxon>Hypocreales</taxon>
        <taxon>Ophiocordycipitaceae</taxon>
        <taxon>Ophiocordyceps</taxon>
    </lineage>
</organism>
<comment type="similarity">
    <text evidence="7">Belongs to the chloroperoxidase family.</text>
</comment>
<feature type="domain" description="Heme haloperoxidase family profile" evidence="10">
    <location>
        <begin position="190"/>
        <end position="402"/>
    </location>
</feature>
<dbReference type="Proteomes" id="UP000253664">
    <property type="component" value="Unassembled WGS sequence"/>
</dbReference>